<proteinExistence type="predicted"/>
<name>A0A316FPI3_9ACTN</name>
<protein>
    <submittedName>
        <fullName evidence="3">Tn3 transposase DDE domain-containing protein</fullName>
    </submittedName>
</protein>
<feature type="region of interest" description="Disordered" evidence="1">
    <location>
        <begin position="53"/>
        <end position="95"/>
    </location>
</feature>
<reference evidence="3 4" key="1">
    <citation type="submission" date="2018-05" db="EMBL/GenBank/DDBJ databases">
        <title>Genomic Encyclopedia of Archaeal and Bacterial Type Strains, Phase II (KMG-II): from individual species to whole genera.</title>
        <authorList>
            <person name="Goeker M."/>
        </authorList>
    </citation>
    <scope>NUCLEOTIDE SEQUENCE [LARGE SCALE GENOMIC DNA]</scope>
    <source>
        <strain evidence="3 4">DSM 45184</strain>
    </source>
</reference>
<dbReference type="AlphaFoldDB" id="A0A316FPI3"/>
<feature type="compositionally biased region" description="Polar residues" evidence="1">
    <location>
        <begin position="82"/>
        <end position="95"/>
    </location>
</feature>
<organism evidence="3 4">
    <name type="scientific">Actinoplanes xinjiangensis</name>
    <dbReference type="NCBI Taxonomy" id="512350"/>
    <lineage>
        <taxon>Bacteria</taxon>
        <taxon>Bacillati</taxon>
        <taxon>Actinomycetota</taxon>
        <taxon>Actinomycetes</taxon>
        <taxon>Micromonosporales</taxon>
        <taxon>Micromonosporaceae</taxon>
        <taxon>Actinoplanes</taxon>
    </lineage>
</organism>
<feature type="compositionally biased region" description="Polar residues" evidence="1">
    <location>
        <begin position="58"/>
        <end position="73"/>
    </location>
</feature>
<sequence>MQPYLAGQEDQLGAVGLMLNAVVLWNTRYIDLAVNVLRGQGYPVRDEDAAAMGVGSEPWSSTCRVTRPPASTSKENRMASLPRSTASTSPVGLPL</sequence>
<comment type="caution">
    <text evidence="3">The sequence shown here is derived from an EMBL/GenBank/DDBJ whole genome shotgun (WGS) entry which is preliminary data.</text>
</comment>
<dbReference type="Pfam" id="PF01526">
    <property type="entry name" value="DDE_Tnp_Tn3"/>
    <property type="match status" value="1"/>
</dbReference>
<gene>
    <name evidence="3" type="ORF">BC793_120161</name>
</gene>
<dbReference type="GO" id="GO:0004803">
    <property type="term" value="F:transposase activity"/>
    <property type="evidence" value="ECO:0007669"/>
    <property type="project" value="InterPro"/>
</dbReference>
<evidence type="ECO:0000256" key="1">
    <source>
        <dbReference type="SAM" id="MobiDB-lite"/>
    </source>
</evidence>
<evidence type="ECO:0000259" key="2">
    <source>
        <dbReference type="Pfam" id="PF01526"/>
    </source>
</evidence>
<evidence type="ECO:0000313" key="4">
    <source>
        <dbReference type="Proteomes" id="UP000245697"/>
    </source>
</evidence>
<feature type="domain" description="Tn3 transposase DDE" evidence="2">
    <location>
        <begin position="4"/>
        <end position="52"/>
    </location>
</feature>
<dbReference type="Proteomes" id="UP000245697">
    <property type="component" value="Unassembled WGS sequence"/>
</dbReference>
<evidence type="ECO:0000313" key="3">
    <source>
        <dbReference type="EMBL" id="PWK40222.1"/>
    </source>
</evidence>
<dbReference type="InterPro" id="IPR002513">
    <property type="entry name" value="Tn3_Tnp_DDE_dom"/>
</dbReference>
<dbReference type="GO" id="GO:0006313">
    <property type="term" value="P:DNA transposition"/>
    <property type="evidence" value="ECO:0007669"/>
    <property type="project" value="InterPro"/>
</dbReference>
<keyword evidence="4" id="KW-1185">Reference proteome</keyword>
<accession>A0A316FPI3</accession>
<dbReference type="EMBL" id="QGGR01000020">
    <property type="protein sequence ID" value="PWK40222.1"/>
    <property type="molecule type" value="Genomic_DNA"/>
</dbReference>